<dbReference type="GO" id="GO:0016887">
    <property type="term" value="F:ATP hydrolysis activity"/>
    <property type="evidence" value="ECO:0007669"/>
    <property type="project" value="InterPro"/>
</dbReference>
<dbReference type="SMART" id="SM00382">
    <property type="entry name" value="AAA"/>
    <property type="match status" value="1"/>
</dbReference>
<protein>
    <submittedName>
        <fullName evidence="6">NitT/TauT family transport system ATP-binding protein</fullName>
    </submittedName>
</protein>
<dbReference type="PANTHER" id="PTHR42788">
    <property type="entry name" value="TAURINE IMPORT ATP-BINDING PROTEIN-RELATED"/>
    <property type="match status" value="1"/>
</dbReference>
<proteinExistence type="inferred from homology"/>
<sequence length="208" mass="22352">MIITQAIDRAELSVLSLHLQSLFYGKTQVLGQIDLSVARGETLALVGPSGIGKSSLLRVIAGLENGFDGTCSVNGKVAMVFQEPTLLPWRSVRDNITITTGVNQKAAENALTEVGLQGRGDDYPLKLSLGQQRRLSLARAFAARPALLLMDEPFVSLDPSLIAEMMDLFRQLRDSYDVATILVTHIAQEAHALADRVVALSGSPAKIA</sequence>
<dbReference type="InterPro" id="IPR027417">
    <property type="entry name" value="P-loop_NTPase"/>
</dbReference>
<reference evidence="6 7" key="1">
    <citation type="submission" date="2020-08" db="EMBL/GenBank/DDBJ databases">
        <title>Genomic Encyclopedia of Type Strains, Phase IV (KMG-IV): sequencing the most valuable type-strain genomes for metagenomic binning, comparative biology and taxonomic classification.</title>
        <authorList>
            <person name="Goeker M."/>
        </authorList>
    </citation>
    <scope>NUCLEOTIDE SEQUENCE [LARGE SCALE GENOMIC DNA]</scope>
    <source>
        <strain evidence="6 7">DSM 101064</strain>
    </source>
</reference>
<dbReference type="PROSITE" id="PS00211">
    <property type="entry name" value="ABC_TRANSPORTER_1"/>
    <property type="match status" value="1"/>
</dbReference>
<dbReference type="RefSeq" id="WP_183528578.1">
    <property type="nucleotide sequence ID" value="NZ_JACIJM010000005.1"/>
</dbReference>
<dbReference type="SUPFAM" id="SSF52540">
    <property type="entry name" value="P-loop containing nucleoside triphosphate hydrolases"/>
    <property type="match status" value="1"/>
</dbReference>
<keyword evidence="2" id="KW-0813">Transport</keyword>
<dbReference type="GO" id="GO:0005524">
    <property type="term" value="F:ATP binding"/>
    <property type="evidence" value="ECO:0007669"/>
    <property type="project" value="UniProtKB-KW"/>
</dbReference>
<dbReference type="PROSITE" id="PS50893">
    <property type="entry name" value="ABC_TRANSPORTER_2"/>
    <property type="match status" value="1"/>
</dbReference>
<dbReference type="Pfam" id="PF00005">
    <property type="entry name" value="ABC_tran"/>
    <property type="match status" value="1"/>
</dbReference>
<dbReference type="InterPro" id="IPR003439">
    <property type="entry name" value="ABC_transporter-like_ATP-bd"/>
</dbReference>
<dbReference type="Gene3D" id="3.40.50.300">
    <property type="entry name" value="P-loop containing nucleotide triphosphate hydrolases"/>
    <property type="match status" value="1"/>
</dbReference>
<evidence type="ECO:0000313" key="6">
    <source>
        <dbReference type="EMBL" id="MBB5722369.1"/>
    </source>
</evidence>
<evidence type="ECO:0000256" key="4">
    <source>
        <dbReference type="ARBA" id="ARBA00022840"/>
    </source>
</evidence>
<name>A0A7W9BLQ5_9RHOB</name>
<keyword evidence="3" id="KW-0547">Nucleotide-binding</keyword>
<comment type="caution">
    <text evidence="6">The sequence shown here is derived from an EMBL/GenBank/DDBJ whole genome shotgun (WGS) entry which is preliminary data.</text>
</comment>
<accession>A0A7W9BLQ5</accession>
<feature type="domain" description="ABC transporter" evidence="5">
    <location>
        <begin position="12"/>
        <end position="207"/>
    </location>
</feature>
<dbReference type="InterPro" id="IPR050166">
    <property type="entry name" value="ABC_transporter_ATP-bind"/>
</dbReference>
<dbReference type="PANTHER" id="PTHR42788:SF19">
    <property type="entry name" value="ALIPHATIC SULFONATES IMPORT ATP-BINDING PROTEIN SSUB 2"/>
    <property type="match status" value="1"/>
</dbReference>
<evidence type="ECO:0000256" key="2">
    <source>
        <dbReference type="ARBA" id="ARBA00022448"/>
    </source>
</evidence>
<evidence type="ECO:0000256" key="1">
    <source>
        <dbReference type="ARBA" id="ARBA00005417"/>
    </source>
</evidence>
<comment type="similarity">
    <text evidence="1">Belongs to the ABC transporter superfamily.</text>
</comment>
<dbReference type="InterPro" id="IPR017871">
    <property type="entry name" value="ABC_transporter-like_CS"/>
</dbReference>
<dbReference type="Proteomes" id="UP000535415">
    <property type="component" value="Unassembled WGS sequence"/>
</dbReference>
<dbReference type="InterPro" id="IPR003593">
    <property type="entry name" value="AAA+_ATPase"/>
</dbReference>
<keyword evidence="7" id="KW-1185">Reference proteome</keyword>
<dbReference type="AlphaFoldDB" id="A0A7W9BLQ5"/>
<evidence type="ECO:0000256" key="3">
    <source>
        <dbReference type="ARBA" id="ARBA00022741"/>
    </source>
</evidence>
<dbReference type="EMBL" id="JACIJM010000005">
    <property type="protein sequence ID" value="MBB5722369.1"/>
    <property type="molecule type" value="Genomic_DNA"/>
</dbReference>
<keyword evidence="4 6" id="KW-0067">ATP-binding</keyword>
<gene>
    <name evidence="6" type="ORF">FHS72_001995</name>
</gene>
<evidence type="ECO:0000259" key="5">
    <source>
        <dbReference type="PROSITE" id="PS50893"/>
    </source>
</evidence>
<organism evidence="6 7">
    <name type="scientific">Yoonia ponticola</name>
    <dbReference type="NCBI Taxonomy" id="1524255"/>
    <lineage>
        <taxon>Bacteria</taxon>
        <taxon>Pseudomonadati</taxon>
        <taxon>Pseudomonadota</taxon>
        <taxon>Alphaproteobacteria</taxon>
        <taxon>Rhodobacterales</taxon>
        <taxon>Paracoccaceae</taxon>
        <taxon>Yoonia</taxon>
    </lineage>
</organism>
<evidence type="ECO:0000313" key="7">
    <source>
        <dbReference type="Proteomes" id="UP000535415"/>
    </source>
</evidence>